<evidence type="ECO:0000313" key="2">
    <source>
        <dbReference type="Proteomes" id="UP000058857"/>
    </source>
</evidence>
<sequence length="38" mass="4695">MEFFSFDFRLANQDLRLIENKITIWMRKNGTENERAFL</sequence>
<dbReference type="EMBL" id="CP012029">
    <property type="protein sequence ID" value="ALO24876.1"/>
    <property type="molecule type" value="Genomic_DNA"/>
</dbReference>
<protein>
    <submittedName>
        <fullName evidence="1">Uncharacterized protein</fullName>
    </submittedName>
</protein>
<proteinExistence type="predicted"/>
<organism evidence="1">
    <name type="scientific">Leptospira borgpetersenii serovar Ballum</name>
    <dbReference type="NCBI Taxonomy" id="280505"/>
    <lineage>
        <taxon>Bacteria</taxon>
        <taxon>Pseudomonadati</taxon>
        <taxon>Spirochaetota</taxon>
        <taxon>Spirochaetia</taxon>
        <taxon>Leptospirales</taxon>
        <taxon>Leptospiraceae</taxon>
        <taxon>Leptospira</taxon>
    </lineage>
</organism>
<dbReference type="PATRIC" id="fig|280505.15.peg.519"/>
<gene>
    <name evidence="1" type="ORF">LBBP_00528</name>
</gene>
<name>A0A0S2IMI1_LEPBO</name>
<dbReference type="Proteomes" id="UP000058857">
    <property type="component" value="Chromosome 1"/>
</dbReference>
<dbReference type="AlphaFoldDB" id="A0A0S2IMI1"/>
<accession>A0A0S2IMI1</accession>
<evidence type="ECO:0000313" key="1">
    <source>
        <dbReference type="EMBL" id="ALO24876.1"/>
    </source>
</evidence>
<reference evidence="1 2" key="1">
    <citation type="journal article" date="2015" name="PLoS Negl. Trop. Dis.">
        <title>Distribution of Plasmids in Distinct Leptospira Pathogenic Species.</title>
        <authorList>
            <person name="Wang Y."/>
            <person name="Zhuang X."/>
            <person name="Zhong Y."/>
            <person name="Zhang C."/>
            <person name="Zhang Y."/>
            <person name="Zeng L."/>
            <person name="Zhu Y."/>
            <person name="He P."/>
            <person name="Dong K."/>
            <person name="Pal U."/>
            <person name="Guo X."/>
            <person name="Qin J."/>
        </authorList>
    </citation>
    <scope>NUCLEOTIDE SEQUENCE [LARGE SCALE GENOMIC DNA]</scope>
    <source>
        <strain evidence="1 2">56604</strain>
    </source>
</reference>